<evidence type="ECO:0000313" key="1">
    <source>
        <dbReference type="EMBL" id="KAJ3222309.1"/>
    </source>
</evidence>
<keyword evidence="2" id="KW-1185">Reference proteome</keyword>
<name>A0AAD5U5L1_9FUNG</name>
<dbReference type="AlphaFoldDB" id="A0AAD5U5L1"/>
<proteinExistence type="predicted"/>
<evidence type="ECO:0000313" key="2">
    <source>
        <dbReference type="Proteomes" id="UP001211065"/>
    </source>
</evidence>
<accession>A0AAD5U5L1</accession>
<comment type="caution">
    <text evidence="1">The sequence shown here is derived from an EMBL/GenBank/DDBJ whole genome shotgun (WGS) entry which is preliminary data.</text>
</comment>
<protein>
    <submittedName>
        <fullName evidence="1">Uncharacterized protein</fullName>
    </submittedName>
</protein>
<organism evidence="1 2">
    <name type="scientific">Clydaea vesicula</name>
    <dbReference type="NCBI Taxonomy" id="447962"/>
    <lineage>
        <taxon>Eukaryota</taxon>
        <taxon>Fungi</taxon>
        <taxon>Fungi incertae sedis</taxon>
        <taxon>Chytridiomycota</taxon>
        <taxon>Chytridiomycota incertae sedis</taxon>
        <taxon>Chytridiomycetes</taxon>
        <taxon>Lobulomycetales</taxon>
        <taxon>Lobulomycetaceae</taxon>
        <taxon>Clydaea</taxon>
    </lineage>
</organism>
<reference evidence="1" key="1">
    <citation type="submission" date="2020-05" db="EMBL/GenBank/DDBJ databases">
        <title>Phylogenomic resolution of chytrid fungi.</title>
        <authorList>
            <person name="Stajich J.E."/>
            <person name="Amses K."/>
            <person name="Simmons R."/>
            <person name="Seto K."/>
            <person name="Myers J."/>
            <person name="Bonds A."/>
            <person name="Quandt C.A."/>
            <person name="Barry K."/>
            <person name="Liu P."/>
            <person name="Grigoriev I."/>
            <person name="Longcore J.E."/>
            <person name="James T.Y."/>
        </authorList>
    </citation>
    <scope>NUCLEOTIDE SEQUENCE</scope>
    <source>
        <strain evidence="1">JEL0476</strain>
    </source>
</reference>
<dbReference type="EMBL" id="JADGJW010000181">
    <property type="protein sequence ID" value="KAJ3222309.1"/>
    <property type="molecule type" value="Genomic_DNA"/>
</dbReference>
<sequence length="112" mass="12735">MDFFLDSSCNIGLSNESVEYIFDQNSLATNISNNSNNTVESDQNSNKQDFMTFLVFLVCFIRSKNNQRNAMQRRKSLQVTFSTFARINSAEAPVNEVESSVYRKGEKSIIAK</sequence>
<dbReference type="Proteomes" id="UP001211065">
    <property type="component" value="Unassembled WGS sequence"/>
</dbReference>
<gene>
    <name evidence="1" type="ORF">HK099_002459</name>
</gene>